<dbReference type="GO" id="GO:0005829">
    <property type="term" value="C:cytosol"/>
    <property type="evidence" value="ECO:0007669"/>
    <property type="project" value="TreeGrafter"/>
</dbReference>
<evidence type="ECO:0000313" key="4">
    <source>
        <dbReference type="Proteomes" id="UP000655208"/>
    </source>
</evidence>
<accession>A0A917T7F0</accession>
<dbReference type="InterPro" id="IPR029062">
    <property type="entry name" value="Class_I_gatase-like"/>
</dbReference>
<dbReference type="EMBL" id="BMNA01000010">
    <property type="protein sequence ID" value="GGM12216.1"/>
    <property type="molecule type" value="Genomic_DNA"/>
</dbReference>
<feature type="region of interest" description="Disordered" evidence="1">
    <location>
        <begin position="1"/>
        <end position="20"/>
    </location>
</feature>
<reference evidence="3" key="2">
    <citation type="submission" date="2020-09" db="EMBL/GenBank/DDBJ databases">
        <authorList>
            <person name="Sun Q."/>
            <person name="Zhou Y."/>
        </authorList>
    </citation>
    <scope>NUCLEOTIDE SEQUENCE</scope>
    <source>
        <strain evidence="3">CGMCC 4.7308</strain>
    </source>
</reference>
<evidence type="ECO:0000313" key="3">
    <source>
        <dbReference type="EMBL" id="GGM12216.1"/>
    </source>
</evidence>
<dbReference type="PANTHER" id="PTHR42695">
    <property type="entry name" value="GLUTAMINE AMIDOTRANSFERASE YLR126C-RELATED"/>
    <property type="match status" value="1"/>
</dbReference>
<reference evidence="3" key="1">
    <citation type="journal article" date="2014" name="Int. J. Syst. Evol. Microbiol.">
        <title>Complete genome sequence of Corynebacterium casei LMG S-19264T (=DSM 44701T), isolated from a smear-ripened cheese.</title>
        <authorList>
            <consortium name="US DOE Joint Genome Institute (JGI-PGF)"/>
            <person name="Walter F."/>
            <person name="Albersmeier A."/>
            <person name="Kalinowski J."/>
            <person name="Ruckert C."/>
        </authorList>
    </citation>
    <scope>NUCLEOTIDE SEQUENCE</scope>
    <source>
        <strain evidence="3">CGMCC 4.7308</strain>
    </source>
</reference>
<dbReference type="Gene3D" id="3.40.50.880">
    <property type="match status" value="1"/>
</dbReference>
<feature type="compositionally biased region" description="Gly residues" evidence="1">
    <location>
        <begin position="1"/>
        <end position="17"/>
    </location>
</feature>
<feature type="domain" description="Glutamine amidotransferase" evidence="2">
    <location>
        <begin position="101"/>
        <end position="207"/>
    </location>
</feature>
<protein>
    <submittedName>
        <fullName evidence="3">Glutamine amidotransferase</fullName>
    </submittedName>
</protein>
<dbReference type="CDD" id="cd01741">
    <property type="entry name" value="GATase1_1"/>
    <property type="match status" value="1"/>
</dbReference>
<proteinExistence type="predicted"/>
<dbReference type="InterPro" id="IPR044992">
    <property type="entry name" value="ChyE-like"/>
</dbReference>
<comment type="caution">
    <text evidence="3">The sequence shown here is derived from an EMBL/GenBank/DDBJ whole genome shotgun (WGS) entry which is preliminary data.</text>
</comment>
<organism evidence="3 4">
    <name type="scientific">Nakamurella endophytica</name>
    <dbReference type="NCBI Taxonomy" id="1748367"/>
    <lineage>
        <taxon>Bacteria</taxon>
        <taxon>Bacillati</taxon>
        <taxon>Actinomycetota</taxon>
        <taxon>Actinomycetes</taxon>
        <taxon>Nakamurellales</taxon>
        <taxon>Nakamurellaceae</taxon>
        <taxon>Nakamurella</taxon>
    </lineage>
</organism>
<dbReference type="PANTHER" id="PTHR42695:SF5">
    <property type="entry name" value="GLUTAMINE AMIDOTRANSFERASE YLR126C-RELATED"/>
    <property type="match status" value="1"/>
</dbReference>
<dbReference type="AlphaFoldDB" id="A0A917T7F0"/>
<dbReference type="RefSeq" id="WP_188943803.1">
    <property type="nucleotide sequence ID" value="NZ_BMNA01000010.1"/>
</dbReference>
<keyword evidence="3" id="KW-0315">Glutamine amidotransferase</keyword>
<dbReference type="Proteomes" id="UP000655208">
    <property type="component" value="Unassembled WGS sequence"/>
</dbReference>
<dbReference type="PROSITE" id="PS51273">
    <property type="entry name" value="GATASE_TYPE_1"/>
    <property type="match status" value="1"/>
</dbReference>
<evidence type="ECO:0000256" key="1">
    <source>
        <dbReference type="SAM" id="MobiDB-lite"/>
    </source>
</evidence>
<keyword evidence="4" id="KW-1185">Reference proteome</keyword>
<sequence length="273" mass="28038">MTGSTGGSAEGVGGTGGAEDAAAGPVRVLVLQHDPSDPPELLAGWLEQAGARIELCVAHRGDPVPRTAAGWDAIISLGGEMGALDDDVAPWLPDTRRLLADAVRTGTPYLGLCLGAQLLAAATGGRVARGADGPEIGAYLAAKRDAATDDPLLADLPMTPDVLHYHDDVVETLPPGAVLLLSSPGYPHQGFRVGPAAWGLQFHIECSAATVRGWAVGEIRAAERRMGTALDDAAEAIAQVWPPVIRRFVGLAAARRRGGASLAGRRLPLAGAP</sequence>
<gene>
    <name evidence="3" type="primary">guaA</name>
    <name evidence="3" type="ORF">GCM10011594_35090</name>
</gene>
<dbReference type="Pfam" id="PF00117">
    <property type="entry name" value="GATase"/>
    <property type="match status" value="1"/>
</dbReference>
<evidence type="ECO:0000259" key="2">
    <source>
        <dbReference type="Pfam" id="PF00117"/>
    </source>
</evidence>
<dbReference type="SUPFAM" id="SSF52317">
    <property type="entry name" value="Class I glutamine amidotransferase-like"/>
    <property type="match status" value="1"/>
</dbReference>
<name>A0A917T7F0_9ACTN</name>
<dbReference type="InterPro" id="IPR017926">
    <property type="entry name" value="GATASE"/>
</dbReference>